<keyword evidence="4" id="KW-1278">Translocase</keyword>
<dbReference type="FunFam" id="3.40.50.300:FF:000134">
    <property type="entry name" value="Iron-enterobactin ABC transporter ATP-binding protein"/>
    <property type="match status" value="1"/>
</dbReference>
<dbReference type="AlphaFoldDB" id="U2QAP3"/>
<evidence type="ECO:0000256" key="1">
    <source>
        <dbReference type="ARBA" id="ARBA00022448"/>
    </source>
</evidence>
<evidence type="ECO:0000256" key="3">
    <source>
        <dbReference type="ARBA" id="ARBA00022840"/>
    </source>
</evidence>
<dbReference type="Pfam" id="PF00005">
    <property type="entry name" value="ABC_tran"/>
    <property type="match status" value="1"/>
</dbReference>
<name>U2QAP3_9ACTN</name>
<dbReference type="SMART" id="SM00382">
    <property type="entry name" value="AAA"/>
    <property type="match status" value="1"/>
</dbReference>
<evidence type="ECO:0000259" key="6">
    <source>
        <dbReference type="PROSITE" id="PS50893"/>
    </source>
</evidence>
<dbReference type="Proteomes" id="UP000017052">
    <property type="component" value="Unassembled WGS sequence"/>
</dbReference>
<evidence type="ECO:0000313" key="7">
    <source>
        <dbReference type="EMBL" id="ERK53451.1"/>
    </source>
</evidence>
<dbReference type="RefSeq" id="WP_021798177.1">
    <property type="nucleotide sequence ID" value="NZ_ACVN02000238.1"/>
</dbReference>
<dbReference type="Gene3D" id="3.40.50.300">
    <property type="entry name" value="P-loop containing nucleotide triphosphate hydrolases"/>
    <property type="match status" value="1"/>
</dbReference>
<dbReference type="InterPro" id="IPR027417">
    <property type="entry name" value="P-loop_NTPase"/>
</dbReference>
<evidence type="ECO:0000313" key="8">
    <source>
        <dbReference type="Proteomes" id="UP000017052"/>
    </source>
</evidence>
<feature type="domain" description="ABC transporter" evidence="6">
    <location>
        <begin position="19"/>
        <end position="254"/>
    </location>
</feature>
<keyword evidence="2" id="KW-0547">Nucleotide-binding</keyword>
<dbReference type="PROSITE" id="PS00211">
    <property type="entry name" value="ABC_TRANSPORTER_1"/>
    <property type="match status" value="1"/>
</dbReference>
<keyword evidence="8" id="KW-1185">Reference proteome</keyword>
<accession>U2QAP3</accession>
<dbReference type="PANTHER" id="PTHR42794:SF1">
    <property type="entry name" value="HEMIN IMPORT ATP-BINDING PROTEIN HMUV"/>
    <property type="match status" value="1"/>
</dbReference>
<dbReference type="PANTHER" id="PTHR42794">
    <property type="entry name" value="HEMIN IMPORT ATP-BINDING PROTEIN HMUV"/>
    <property type="match status" value="1"/>
</dbReference>
<feature type="region of interest" description="Disordered" evidence="5">
    <location>
        <begin position="269"/>
        <end position="297"/>
    </location>
</feature>
<gene>
    <name evidence="7" type="ORF">HMPREF0682_1213</name>
</gene>
<dbReference type="CDD" id="cd03214">
    <property type="entry name" value="ABC_Iron-Siderophores_B12_Hemin"/>
    <property type="match status" value="1"/>
</dbReference>
<proteinExistence type="predicted"/>
<dbReference type="GO" id="GO:0005524">
    <property type="term" value="F:ATP binding"/>
    <property type="evidence" value="ECO:0007669"/>
    <property type="project" value="UniProtKB-KW"/>
</dbReference>
<dbReference type="PROSITE" id="PS50893">
    <property type="entry name" value="ABC_TRANSPORTER_2"/>
    <property type="match status" value="1"/>
</dbReference>
<dbReference type="InterPro" id="IPR017871">
    <property type="entry name" value="ABC_transporter-like_CS"/>
</dbReference>
<dbReference type="GeneID" id="95360275"/>
<protein>
    <submittedName>
        <fullName evidence="7">ABC transporter, ATP-binding protein</fullName>
    </submittedName>
</protein>
<comment type="caution">
    <text evidence="7">The sequence shown here is derived from an EMBL/GenBank/DDBJ whole genome shotgun (WGS) entry which is preliminary data.</text>
</comment>
<dbReference type="InterPro" id="IPR003593">
    <property type="entry name" value="AAA+_ATPase"/>
</dbReference>
<organism evidence="7 8">
    <name type="scientific">Propionibacterium acidifaciens F0233</name>
    <dbReference type="NCBI Taxonomy" id="553198"/>
    <lineage>
        <taxon>Bacteria</taxon>
        <taxon>Bacillati</taxon>
        <taxon>Actinomycetota</taxon>
        <taxon>Actinomycetes</taxon>
        <taxon>Propionibacteriales</taxon>
        <taxon>Propionibacteriaceae</taxon>
        <taxon>Propionibacterium</taxon>
    </lineage>
</organism>
<reference evidence="7" key="1">
    <citation type="submission" date="2013-08" db="EMBL/GenBank/DDBJ databases">
        <authorList>
            <person name="Durkin A.S."/>
            <person name="Haft D.R."/>
            <person name="McCorrison J."/>
            <person name="Torralba M."/>
            <person name="Gillis M."/>
            <person name="Haft D.H."/>
            <person name="Methe B."/>
            <person name="Sutton G."/>
            <person name="Nelson K.E."/>
        </authorList>
    </citation>
    <scope>NUCLEOTIDE SEQUENCE [LARGE SCALE GENOMIC DNA]</scope>
    <source>
        <strain evidence="7">F0233</strain>
    </source>
</reference>
<dbReference type="EMBL" id="ACVN02000238">
    <property type="protein sequence ID" value="ERK53451.1"/>
    <property type="molecule type" value="Genomic_DNA"/>
</dbReference>
<sequence>MSSAGNPASGPGNPASAGLSVRGLVVELGGREILHGIDLDLAPGLVHGVAGPNGCGKTTLVRALCGTAPARGRVLLDGEPVASMSSRRRGRAMAVVWQNAQAGPDARVADMVGYGRYAHQSWFAARDTGGRAAVEAALDRTGLAPLADRRIGTLSGGERQRVWLAAALAQEPRVLLLDEPTTYLDVAHQLEILDLVRELNDERGLTVVMVLHDLTQTARYCDNAVLMTDGRVRATGAPARALDAETIEQVFGVDTWISADPVSGQPVVVPRSHRATGPGAPPDPAHRAGGHHGEEKR</sequence>
<keyword evidence="3 7" id="KW-0067">ATP-binding</keyword>
<dbReference type="SUPFAM" id="SSF52540">
    <property type="entry name" value="P-loop containing nucleoside triphosphate hydrolases"/>
    <property type="match status" value="1"/>
</dbReference>
<keyword evidence="1" id="KW-0813">Transport</keyword>
<dbReference type="InterPro" id="IPR003439">
    <property type="entry name" value="ABC_transporter-like_ATP-bd"/>
</dbReference>
<evidence type="ECO:0000256" key="4">
    <source>
        <dbReference type="ARBA" id="ARBA00022967"/>
    </source>
</evidence>
<evidence type="ECO:0000256" key="5">
    <source>
        <dbReference type="SAM" id="MobiDB-lite"/>
    </source>
</evidence>
<evidence type="ECO:0000256" key="2">
    <source>
        <dbReference type="ARBA" id="ARBA00022741"/>
    </source>
</evidence>
<dbReference type="GO" id="GO:0016887">
    <property type="term" value="F:ATP hydrolysis activity"/>
    <property type="evidence" value="ECO:0007669"/>
    <property type="project" value="InterPro"/>
</dbReference>